<reference evidence="5 6" key="1">
    <citation type="journal article" date="2019" name="Int. J. Syst. Evol. Microbiol.">
        <title>The Global Catalogue of Microorganisms (GCM) 10K type strain sequencing project: providing services to taxonomists for standard genome sequencing and annotation.</title>
        <authorList>
            <consortium name="The Broad Institute Genomics Platform"/>
            <consortium name="The Broad Institute Genome Sequencing Center for Infectious Disease"/>
            <person name="Wu L."/>
            <person name="Ma J."/>
        </authorList>
    </citation>
    <scope>NUCLEOTIDE SEQUENCE [LARGE SCALE GENOMIC DNA]</scope>
    <source>
        <strain evidence="5 6">JCM 14942</strain>
    </source>
</reference>
<evidence type="ECO:0000259" key="4">
    <source>
        <dbReference type="Pfam" id="PF01593"/>
    </source>
</evidence>
<dbReference type="PANTHER" id="PTHR43563:SF1">
    <property type="entry name" value="AMINE OXIDASE [FLAVIN-CONTAINING] B"/>
    <property type="match status" value="1"/>
</dbReference>
<evidence type="ECO:0000313" key="5">
    <source>
        <dbReference type="EMBL" id="GAA1506582.1"/>
    </source>
</evidence>
<dbReference type="Gene3D" id="3.90.660.10">
    <property type="match status" value="1"/>
</dbReference>
<sequence length="442" mass="46573">MDQTQPTVLVVGAGLSGLVAARELQRRGADVVVLESAERVGGRAMAVTTALGSRVDLGGQWIGSDHHRITALAEELGLDTYPMHSKGLPRLVSGGREVRAVSPSVLPAALALAGLEVLTRTGATGRWNDATVDAWLRRVPGRTARRLLEVIALISWTADLDRFSVHAMSELVRRQGGLRTILSTTNGAQDSLLVEGAGTLVERLAAELGSRVLTGQRVIAIARDDDGVTVHTASRELRGARAIVTVPPPVAGRIEHHPPLPPERAALERDTSMGSVYKAIAVYDRPFWRERGSGELLVLDDPGRAVFDTTPPGGPGHLCTLVGGPEARALDDLDPAERRRTLLGPLVAHLGPAVLEPADWQEKAWHRDEHAGGGYVALPAPGTTAGIPPVSHLPAGTVHWAGSETAEDHPGYLEGAIDAGERAAREVAAALGDRISPDPPGG</sequence>
<protein>
    <submittedName>
        <fullName evidence="5">FAD-dependent oxidoreductase</fullName>
    </submittedName>
</protein>
<dbReference type="SUPFAM" id="SSF54373">
    <property type="entry name" value="FAD-linked reductases, C-terminal domain"/>
    <property type="match status" value="1"/>
</dbReference>
<dbReference type="Gene3D" id="1.10.405.10">
    <property type="entry name" value="Guanine Nucleotide Dissociation Inhibitor, domain 1"/>
    <property type="match status" value="1"/>
</dbReference>
<organism evidence="5 6">
    <name type="scientific">Nocardioides humi</name>
    <dbReference type="NCBI Taxonomy" id="449461"/>
    <lineage>
        <taxon>Bacteria</taxon>
        <taxon>Bacillati</taxon>
        <taxon>Actinomycetota</taxon>
        <taxon>Actinomycetes</taxon>
        <taxon>Propionibacteriales</taxon>
        <taxon>Nocardioidaceae</taxon>
        <taxon>Nocardioides</taxon>
    </lineage>
</organism>
<gene>
    <name evidence="5" type="ORF">GCM10009788_08080</name>
</gene>
<feature type="domain" description="Amine oxidase" evidence="4">
    <location>
        <begin position="15"/>
        <end position="427"/>
    </location>
</feature>
<dbReference type="InterPro" id="IPR002937">
    <property type="entry name" value="Amino_oxidase"/>
</dbReference>
<evidence type="ECO:0000256" key="3">
    <source>
        <dbReference type="ARBA" id="ARBA00023002"/>
    </source>
</evidence>
<dbReference type="Pfam" id="PF01593">
    <property type="entry name" value="Amino_oxidase"/>
    <property type="match status" value="1"/>
</dbReference>
<dbReference type="RefSeq" id="WP_141005101.1">
    <property type="nucleotide sequence ID" value="NZ_BAAAOR010000007.1"/>
</dbReference>
<dbReference type="PANTHER" id="PTHR43563">
    <property type="entry name" value="AMINE OXIDASE"/>
    <property type="match status" value="1"/>
</dbReference>
<comment type="cofactor">
    <cofactor evidence="1">
        <name>FAD</name>
        <dbReference type="ChEBI" id="CHEBI:57692"/>
    </cofactor>
</comment>
<evidence type="ECO:0000256" key="2">
    <source>
        <dbReference type="ARBA" id="ARBA00005995"/>
    </source>
</evidence>
<evidence type="ECO:0000256" key="1">
    <source>
        <dbReference type="ARBA" id="ARBA00001974"/>
    </source>
</evidence>
<comment type="caution">
    <text evidence="5">The sequence shown here is derived from an EMBL/GenBank/DDBJ whole genome shotgun (WGS) entry which is preliminary data.</text>
</comment>
<dbReference type="InterPro" id="IPR036188">
    <property type="entry name" value="FAD/NAD-bd_sf"/>
</dbReference>
<dbReference type="Proteomes" id="UP001500842">
    <property type="component" value="Unassembled WGS sequence"/>
</dbReference>
<comment type="similarity">
    <text evidence="2">Belongs to the flavin monoamine oxidase family.</text>
</comment>
<accession>A0ABN1ZXH8</accession>
<dbReference type="PRINTS" id="PR00757">
    <property type="entry name" value="AMINEOXDASEF"/>
</dbReference>
<name>A0ABN1ZXH8_9ACTN</name>
<dbReference type="InterPro" id="IPR001613">
    <property type="entry name" value="Flavin_amine_oxidase"/>
</dbReference>
<dbReference type="Gene3D" id="3.50.50.60">
    <property type="entry name" value="FAD/NAD(P)-binding domain"/>
    <property type="match status" value="1"/>
</dbReference>
<keyword evidence="3" id="KW-0560">Oxidoreductase</keyword>
<keyword evidence="6" id="KW-1185">Reference proteome</keyword>
<dbReference type="InterPro" id="IPR050703">
    <property type="entry name" value="Flavin_MAO"/>
</dbReference>
<evidence type="ECO:0000313" key="6">
    <source>
        <dbReference type="Proteomes" id="UP001500842"/>
    </source>
</evidence>
<dbReference type="EMBL" id="BAAAOR010000007">
    <property type="protein sequence ID" value="GAA1506582.1"/>
    <property type="molecule type" value="Genomic_DNA"/>
</dbReference>
<dbReference type="SUPFAM" id="SSF51905">
    <property type="entry name" value="FAD/NAD(P)-binding domain"/>
    <property type="match status" value="1"/>
</dbReference>
<proteinExistence type="inferred from homology"/>